<dbReference type="HAMAP" id="MF_01588">
    <property type="entry name" value="DNA_ligase_A"/>
    <property type="match status" value="1"/>
</dbReference>
<keyword evidence="10" id="KW-0520">NAD</keyword>
<evidence type="ECO:0000256" key="8">
    <source>
        <dbReference type="ARBA" id="ARBA00022833"/>
    </source>
</evidence>
<evidence type="ECO:0000256" key="10">
    <source>
        <dbReference type="ARBA" id="ARBA00023027"/>
    </source>
</evidence>
<keyword evidence="9" id="KW-0460">Magnesium</keyword>
<dbReference type="Gene3D" id="3.30.470.30">
    <property type="entry name" value="DNA ligase/mRNA capping enzyme"/>
    <property type="match status" value="1"/>
</dbReference>
<dbReference type="RefSeq" id="YP_009015539.1">
    <property type="nucleotide sequence ID" value="NC_023719.1"/>
</dbReference>
<dbReference type="InterPro" id="IPR018239">
    <property type="entry name" value="DNA_ligase_AS"/>
</dbReference>
<dbReference type="InterPro" id="IPR004150">
    <property type="entry name" value="NAD_DNA_ligase_OB"/>
</dbReference>
<dbReference type="Pfam" id="PF03120">
    <property type="entry name" value="OB_DNA_ligase"/>
    <property type="match status" value="1"/>
</dbReference>
<dbReference type="SMART" id="SM00292">
    <property type="entry name" value="BRCT"/>
    <property type="match status" value="1"/>
</dbReference>
<dbReference type="Gene3D" id="2.40.50.140">
    <property type="entry name" value="Nucleic acid-binding proteins"/>
    <property type="match status" value="1"/>
</dbReference>
<sequence>MSKAILTKMEKLSELIEYHNTQYFTNKKPEIEDAVFDQLVRQLEFLEKKYPQYAKSNSPTKQVGEKIEINTFETTKHRKRMPSLGKSMSTDELYEFAVKMYLGGARDFVLEPKIDGLALSLWYKEGNFVKGVTRGDGEYGDDVTQTVLSIKDIPKTLPNNFTGEVRGEAYMKKSDFIAYNETRVLMGLKKYANTRNLASGILKRKEVTEENSLISFLAYSIIDEDHDFDLYSDGIQKLDEYGFNTSLLIVSKTDKSQAPQYRLHFIDRNFPHTSLKDILEDLVNIWTELRPKLDFDIDGLVLKANKVSIQETFGESKHSPNWATAFKFPAEEGVTTLLDVVWTMGNKGNITPNARIEPIELMGVTVSGTTLHNLDELERLDLMIGDTIIVSRRGDVIPKVESVIKELRTGEEIPIKIPMVCPTDGVPTVIDGSFLRCSNGDNCEYMKFAKVQNFIHSMEIDELGPIVIEKMLEANIISNLTDLYDVKPEQIEPLERMGKKSANKIVKNIQKSKDNQLHKVIAGLTIKNVSISTAENLVAKYKNLESLLYCTVDELQTIPDVGPKTALNVYQWFQKEENREIIYKLIDKEVGFYKEQVLESDKLSNVIFCFTGKMVNFKRKELEKMVKDNGGSLGGVNKKLNYLVTGEDAGSKLSDAEELNANKGTSISIITETEFLDMLK</sequence>
<keyword evidence="6" id="KW-0479">Metal-binding</keyword>
<dbReference type="InterPro" id="IPR036420">
    <property type="entry name" value="BRCT_dom_sf"/>
</dbReference>
<feature type="domain" description="BRCT" evidence="13">
    <location>
        <begin position="598"/>
        <end position="680"/>
    </location>
</feature>
<evidence type="ECO:0000313" key="15">
    <source>
        <dbReference type="Proteomes" id="UP000009273"/>
    </source>
</evidence>
<dbReference type="CDD" id="cd00114">
    <property type="entry name" value="LIGANc"/>
    <property type="match status" value="1"/>
</dbReference>
<keyword evidence="8" id="KW-0862">Zinc</keyword>
<dbReference type="Proteomes" id="UP000009273">
    <property type="component" value="Segment"/>
</dbReference>
<dbReference type="KEGG" id="vg:18563451"/>
<evidence type="ECO:0000256" key="5">
    <source>
        <dbReference type="ARBA" id="ARBA00022705"/>
    </source>
</evidence>
<dbReference type="Gene3D" id="1.10.150.20">
    <property type="entry name" value="5' to 3' exonuclease, C-terminal subdomain"/>
    <property type="match status" value="2"/>
</dbReference>
<dbReference type="InterPro" id="IPR010994">
    <property type="entry name" value="RuvA_2-like"/>
</dbReference>
<dbReference type="InterPro" id="IPR013840">
    <property type="entry name" value="DNAligase_N"/>
</dbReference>
<dbReference type="InterPro" id="IPR041663">
    <property type="entry name" value="DisA/LigA_HHH"/>
</dbReference>
<dbReference type="GO" id="GO:0046872">
    <property type="term" value="F:metal ion binding"/>
    <property type="evidence" value="ECO:0007669"/>
    <property type="project" value="UniProtKB-KW"/>
</dbReference>
<gene>
    <name evidence="14" type="primary">236</name>
    <name evidence="14" type="ORF">G_236</name>
</gene>
<accession>G3M9X7</accession>
<dbReference type="InterPro" id="IPR001679">
    <property type="entry name" value="DNA_ligase"/>
</dbReference>
<keyword evidence="15" id="KW-1185">Reference proteome</keyword>
<dbReference type="SUPFAM" id="SSF47781">
    <property type="entry name" value="RuvA domain 2-like"/>
    <property type="match status" value="1"/>
</dbReference>
<dbReference type="InterPro" id="IPR003583">
    <property type="entry name" value="Hlx-hairpin-Hlx_DNA-bd_motif"/>
</dbReference>
<dbReference type="PROSITE" id="PS50172">
    <property type="entry name" value="BRCT"/>
    <property type="match status" value="1"/>
</dbReference>
<keyword evidence="7" id="KW-0227">DNA damage</keyword>
<keyword evidence="5" id="KW-0235">DNA replication</keyword>
<keyword evidence="4" id="KW-0436">Ligase</keyword>
<dbReference type="PROSITE" id="PS01055">
    <property type="entry name" value="DNA_LIGASE_N1"/>
    <property type="match status" value="1"/>
</dbReference>
<evidence type="ECO:0000256" key="4">
    <source>
        <dbReference type="ARBA" id="ARBA00022598"/>
    </source>
</evidence>
<dbReference type="Pfam" id="PF01653">
    <property type="entry name" value="DNA_ligase_aden"/>
    <property type="match status" value="1"/>
</dbReference>
<dbReference type="Pfam" id="PF00533">
    <property type="entry name" value="BRCT"/>
    <property type="match status" value="1"/>
</dbReference>
<protein>
    <recommendedName>
        <fullName evidence="3">DNA ligase (NAD(+))</fullName>
        <ecNumber evidence="3">6.5.1.2</ecNumber>
    </recommendedName>
</protein>
<dbReference type="Gene3D" id="1.10.287.610">
    <property type="entry name" value="Helix hairpin bin"/>
    <property type="match status" value="1"/>
</dbReference>
<dbReference type="GO" id="GO:0006260">
    <property type="term" value="P:DNA replication"/>
    <property type="evidence" value="ECO:0007669"/>
    <property type="project" value="UniProtKB-KW"/>
</dbReference>
<dbReference type="OrthoDB" id="10441at10239"/>
<evidence type="ECO:0000256" key="11">
    <source>
        <dbReference type="ARBA" id="ARBA00023204"/>
    </source>
</evidence>
<dbReference type="PIRSF" id="PIRSF001604">
    <property type="entry name" value="LigA"/>
    <property type="match status" value="1"/>
</dbReference>
<dbReference type="GO" id="GO:0003911">
    <property type="term" value="F:DNA ligase (NAD+) activity"/>
    <property type="evidence" value="ECO:0007669"/>
    <property type="project" value="UniProtKB-EC"/>
</dbReference>
<dbReference type="SMART" id="SM00278">
    <property type="entry name" value="HhH1"/>
    <property type="match status" value="2"/>
</dbReference>
<dbReference type="GeneID" id="18563451"/>
<evidence type="ECO:0000256" key="12">
    <source>
        <dbReference type="ARBA" id="ARBA00034005"/>
    </source>
</evidence>
<organism evidence="14 15">
    <name type="scientific">Bacillus phage G</name>
    <dbReference type="NCBI Taxonomy" id="2884420"/>
    <lineage>
        <taxon>Viruses</taxon>
        <taxon>Duplodnaviria</taxon>
        <taxon>Heunggongvirae</taxon>
        <taxon>Uroviricota</taxon>
        <taxon>Caudoviricetes</taxon>
        <taxon>Donellivirus</taxon>
        <taxon>Donellivirus gee</taxon>
    </lineage>
</organism>
<dbReference type="EMBL" id="JN638751">
    <property type="protein sequence ID" value="AEO93495.1"/>
    <property type="molecule type" value="Genomic_DNA"/>
</dbReference>
<comment type="function">
    <text evidence="2">DNA ligase that catalyzes the formation of phosphodiester linkages between 5'-phosphoryl and 3'-hydroxyl groups in double-stranded DNA using NAD as a coenzyme and as the energy source for the reaction. It is essential for DNA replication and repair of damaged DNA.</text>
</comment>
<evidence type="ECO:0000256" key="7">
    <source>
        <dbReference type="ARBA" id="ARBA00022763"/>
    </source>
</evidence>
<dbReference type="InterPro" id="IPR012340">
    <property type="entry name" value="NA-bd_OB-fold"/>
</dbReference>
<name>G3M9X7_9CAUD</name>
<dbReference type="EC" id="6.5.1.2" evidence="3"/>
<dbReference type="NCBIfam" id="TIGR00575">
    <property type="entry name" value="dnlj"/>
    <property type="match status" value="1"/>
</dbReference>
<dbReference type="SUPFAM" id="SSF50249">
    <property type="entry name" value="Nucleic acid-binding proteins"/>
    <property type="match status" value="1"/>
</dbReference>
<comment type="catalytic activity">
    <reaction evidence="12">
        <text>NAD(+) + (deoxyribonucleotide)n-3'-hydroxyl + 5'-phospho-(deoxyribonucleotide)m = (deoxyribonucleotide)n+m + AMP + beta-nicotinamide D-nucleotide.</text>
        <dbReference type="EC" id="6.5.1.2"/>
    </reaction>
</comment>
<evidence type="ECO:0000313" key="14">
    <source>
        <dbReference type="EMBL" id="AEO93495.1"/>
    </source>
</evidence>
<evidence type="ECO:0000256" key="9">
    <source>
        <dbReference type="ARBA" id="ARBA00022842"/>
    </source>
</evidence>
<dbReference type="Pfam" id="PF12826">
    <property type="entry name" value="HHH_2"/>
    <property type="match status" value="1"/>
</dbReference>
<dbReference type="InterPro" id="IPR001357">
    <property type="entry name" value="BRCT_dom"/>
</dbReference>
<evidence type="ECO:0000256" key="6">
    <source>
        <dbReference type="ARBA" id="ARBA00022723"/>
    </source>
</evidence>
<evidence type="ECO:0000256" key="2">
    <source>
        <dbReference type="ARBA" id="ARBA00004067"/>
    </source>
</evidence>
<dbReference type="Gene3D" id="3.40.50.10190">
    <property type="entry name" value="BRCT domain"/>
    <property type="match status" value="1"/>
</dbReference>
<dbReference type="SMART" id="SM00532">
    <property type="entry name" value="LIGANc"/>
    <property type="match status" value="1"/>
</dbReference>
<evidence type="ECO:0000256" key="3">
    <source>
        <dbReference type="ARBA" id="ARBA00012722"/>
    </source>
</evidence>
<comment type="cofactor">
    <cofactor evidence="1">
        <name>Mg(2+)</name>
        <dbReference type="ChEBI" id="CHEBI:18420"/>
    </cofactor>
</comment>
<dbReference type="CDD" id="cd17748">
    <property type="entry name" value="BRCT_DNA_ligase_like"/>
    <property type="match status" value="1"/>
</dbReference>
<evidence type="ECO:0000259" key="13">
    <source>
        <dbReference type="PROSITE" id="PS50172"/>
    </source>
</evidence>
<keyword evidence="11" id="KW-0234">DNA repair</keyword>
<dbReference type="InterPro" id="IPR013839">
    <property type="entry name" value="DNAligase_adenylation"/>
</dbReference>
<dbReference type="SUPFAM" id="SSF56091">
    <property type="entry name" value="DNA ligase/mRNA capping enzyme, catalytic domain"/>
    <property type="match status" value="1"/>
</dbReference>
<dbReference type="GO" id="GO:0006281">
    <property type="term" value="P:DNA repair"/>
    <property type="evidence" value="ECO:0007669"/>
    <property type="project" value="UniProtKB-KW"/>
</dbReference>
<dbReference type="NCBIfam" id="NF005932">
    <property type="entry name" value="PRK07956.1"/>
    <property type="match status" value="1"/>
</dbReference>
<dbReference type="GO" id="GO:0003677">
    <property type="term" value="F:DNA binding"/>
    <property type="evidence" value="ECO:0007669"/>
    <property type="project" value="InterPro"/>
</dbReference>
<dbReference type="SUPFAM" id="SSF52113">
    <property type="entry name" value="BRCT domain"/>
    <property type="match status" value="1"/>
</dbReference>
<evidence type="ECO:0000256" key="1">
    <source>
        <dbReference type="ARBA" id="ARBA00001946"/>
    </source>
</evidence>
<reference evidence="14 15" key="1">
    <citation type="submission" date="2011-09" db="EMBL/GenBank/DDBJ databases">
        <authorList>
            <person name="Pope W.H."/>
            <person name="Pedulla M.L."/>
            <person name="Ford M.E."/>
            <person name="Peebles C.L."/>
            <person name="Hatfull G.H."/>
            <person name="Hendrix R.W."/>
        </authorList>
    </citation>
    <scope>NUCLEOTIDE SEQUENCE [LARGE SCALE GENOMIC DNA]</scope>
    <source>
        <strain evidence="14">G</strain>
    </source>
</reference>
<proteinExistence type="inferred from homology"/>